<name>A0A0P9XI67_PSESX</name>
<dbReference type="EMBL" id="JAFFRZ010000001">
    <property type="protein sequence ID" value="MDH4621015.1"/>
    <property type="molecule type" value="Genomic_DNA"/>
</dbReference>
<evidence type="ECO:0000313" key="2">
    <source>
        <dbReference type="EMBL" id="MDH4621015.1"/>
    </source>
</evidence>
<dbReference type="Proteomes" id="UP001162155">
    <property type="component" value="Unassembled WGS sequence"/>
</dbReference>
<accession>A0A0P9XI67</accession>
<organism evidence="2 3">
    <name type="scientific">Pseudomonas syringae pv. papulans</name>
    <dbReference type="NCBI Taxonomy" id="83963"/>
    <lineage>
        <taxon>Bacteria</taxon>
        <taxon>Pseudomonadati</taxon>
        <taxon>Pseudomonadota</taxon>
        <taxon>Gammaproteobacteria</taxon>
        <taxon>Pseudomonadales</taxon>
        <taxon>Pseudomonadaceae</taxon>
        <taxon>Pseudomonas</taxon>
        <taxon>Pseudomonas syringae</taxon>
    </lineage>
</organism>
<comment type="caution">
    <text evidence="2">The sequence shown here is derived from an EMBL/GenBank/DDBJ whole genome shotgun (WGS) entry which is preliminary data.</text>
</comment>
<evidence type="ECO:0000256" key="1">
    <source>
        <dbReference type="SAM" id="Phobius"/>
    </source>
</evidence>
<reference evidence="2" key="1">
    <citation type="submission" date="2021-02" db="EMBL/GenBank/DDBJ databases">
        <title>Genome analysis of blister spot of apple pathogen from New York area.</title>
        <authorList>
            <person name="Kandel P."/>
            <person name="Hockett K.L."/>
            <person name="Santander R."/>
            <person name="Acimovic S."/>
        </authorList>
    </citation>
    <scope>NUCLEOTIDE SEQUENCE</scope>
    <source>
        <strain evidence="2">PSP1</strain>
    </source>
</reference>
<keyword evidence="1" id="KW-0472">Membrane</keyword>
<protein>
    <submittedName>
        <fullName evidence="2">Uncharacterized protein</fullName>
    </submittedName>
</protein>
<sequence>MTSDRYKVFGKAVNSSLLFWLTAVSFLIAASLDFQWSYIGFAGMFAAVAVGGLSENAHSDQES</sequence>
<dbReference type="AlphaFoldDB" id="A0A0P9XI67"/>
<dbReference type="RefSeq" id="WP_003430765.1">
    <property type="nucleotide sequence ID" value="NZ_JAFFRY010000049.1"/>
</dbReference>
<feature type="transmembrane region" description="Helical" evidence="1">
    <location>
        <begin position="12"/>
        <end position="30"/>
    </location>
</feature>
<proteinExistence type="predicted"/>
<gene>
    <name evidence="2" type="ORF">JW322_04305</name>
</gene>
<feature type="transmembrane region" description="Helical" evidence="1">
    <location>
        <begin position="36"/>
        <end position="54"/>
    </location>
</feature>
<keyword evidence="1" id="KW-0812">Transmembrane</keyword>
<keyword evidence="1" id="KW-1133">Transmembrane helix</keyword>
<evidence type="ECO:0000313" key="3">
    <source>
        <dbReference type="Proteomes" id="UP001162155"/>
    </source>
</evidence>